<dbReference type="PANTHER" id="PTHR30181">
    <property type="entry name" value="MANNITOL PERMEASE IIC COMPONENT"/>
    <property type="match status" value="1"/>
</dbReference>
<evidence type="ECO:0000313" key="14">
    <source>
        <dbReference type="Proteomes" id="UP000184612"/>
    </source>
</evidence>
<protein>
    <recommendedName>
        <fullName evidence="2">Mannitol-specific phosphotransferase enzyme IIA component</fullName>
    </recommendedName>
    <alternativeName>
        <fullName evidence="10">EIIA</fullName>
    </alternativeName>
    <alternativeName>
        <fullName evidence="11">EIII</fullName>
    </alternativeName>
    <alternativeName>
        <fullName evidence="9">PTS system mannitol-specific EIIA component</fullName>
    </alternativeName>
</protein>
<dbReference type="PROSITE" id="PS00372">
    <property type="entry name" value="PTS_EIIA_TYPE_2_HIS"/>
    <property type="match status" value="1"/>
</dbReference>
<dbReference type="PANTHER" id="PTHR30181:SF2">
    <property type="entry name" value="PTS SYSTEM MANNITOL-SPECIFIC EIICBA COMPONENT"/>
    <property type="match status" value="1"/>
</dbReference>
<proteinExistence type="predicted"/>
<keyword evidence="7" id="KW-0598">Phosphotransferase system</keyword>
<keyword evidence="4" id="KW-0597">Phosphoprotein</keyword>
<accession>A0A1M7YGN8</accession>
<dbReference type="GO" id="GO:0005886">
    <property type="term" value="C:plasma membrane"/>
    <property type="evidence" value="ECO:0007669"/>
    <property type="project" value="TreeGrafter"/>
</dbReference>
<dbReference type="SUPFAM" id="SSF55804">
    <property type="entry name" value="Phoshotransferase/anion transport protein"/>
    <property type="match status" value="1"/>
</dbReference>
<name>A0A1M7YGN8_9FIRM</name>
<dbReference type="AlphaFoldDB" id="A0A1M7YGN8"/>
<dbReference type="Pfam" id="PF00359">
    <property type="entry name" value="PTS_EIIA_2"/>
    <property type="match status" value="1"/>
</dbReference>
<evidence type="ECO:0000256" key="8">
    <source>
        <dbReference type="ARBA" id="ARBA00022777"/>
    </source>
</evidence>
<evidence type="ECO:0000256" key="11">
    <source>
        <dbReference type="ARBA" id="ARBA00030962"/>
    </source>
</evidence>
<sequence length="140" mass="15342">MELLLKNNIEINCKAKPKELVIRDIGRKLYESGYVEASYIEAMLLREESFSTNIGNGIALPHGIEAAKKSIKQSGIAVMVFPEGTDWGSEKVKLVIAVAGIGEEHLEILSNIADKLSDIENVIEVINSGVDKIYEILTGK</sequence>
<evidence type="ECO:0000256" key="9">
    <source>
        <dbReference type="ARBA" id="ARBA00029908"/>
    </source>
</evidence>
<gene>
    <name evidence="13" type="ORF">SAMN02745217_03346</name>
</gene>
<evidence type="ECO:0000256" key="4">
    <source>
        <dbReference type="ARBA" id="ARBA00022553"/>
    </source>
</evidence>
<evidence type="ECO:0000259" key="12">
    <source>
        <dbReference type="PROSITE" id="PS51094"/>
    </source>
</evidence>
<evidence type="ECO:0000256" key="10">
    <source>
        <dbReference type="ARBA" id="ARBA00030956"/>
    </source>
</evidence>
<evidence type="ECO:0000256" key="3">
    <source>
        <dbReference type="ARBA" id="ARBA00022448"/>
    </source>
</evidence>
<evidence type="ECO:0000256" key="2">
    <source>
        <dbReference type="ARBA" id="ARBA00014783"/>
    </source>
</evidence>
<organism evidence="13 14">
    <name type="scientific">Anaerocolumna xylanovorans DSM 12503</name>
    <dbReference type="NCBI Taxonomy" id="1121345"/>
    <lineage>
        <taxon>Bacteria</taxon>
        <taxon>Bacillati</taxon>
        <taxon>Bacillota</taxon>
        <taxon>Clostridia</taxon>
        <taxon>Lachnospirales</taxon>
        <taxon>Lachnospiraceae</taxon>
        <taxon>Anaerocolumna</taxon>
    </lineage>
</organism>
<dbReference type="InterPro" id="IPR002178">
    <property type="entry name" value="PTS_EIIA_type-2_dom"/>
</dbReference>
<dbReference type="Proteomes" id="UP000184612">
    <property type="component" value="Unassembled WGS sequence"/>
</dbReference>
<keyword evidence="5" id="KW-0762">Sugar transport</keyword>
<dbReference type="GO" id="GO:0009401">
    <property type="term" value="P:phosphoenolpyruvate-dependent sugar phosphotransferase system"/>
    <property type="evidence" value="ECO:0007669"/>
    <property type="project" value="UniProtKB-KW"/>
</dbReference>
<evidence type="ECO:0000256" key="5">
    <source>
        <dbReference type="ARBA" id="ARBA00022597"/>
    </source>
</evidence>
<dbReference type="GO" id="GO:0090563">
    <property type="term" value="F:protein-phosphocysteine-sugar phosphotransferase activity"/>
    <property type="evidence" value="ECO:0007669"/>
    <property type="project" value="TreeGrafter"/>
</dbReference>
<keyword evidence="3" id="KW-0813">Transport</keyword>
<dbReference type="GO" id="GO:0016301">
    <property type="term" value="F:kinase activity"/>
    <property type="evidence" value="ECO:0007669"/>
    <property type="project" value="UniProtKB-KW"/>
</dbReference>
<dbReference type="InterPro" id="IPR016152">
    <property type="entry name" value="PTrfase/Anion_transptr"/>
</dbReference>
<keyword evidence="14" id="KW-1185">Reference proteome</keyword>
<keyword evidence="8" id="KW-0418">Kinase</keyword>
<comment type="function">
    <text evidence="1">The phosphoenolpyruvate-dependent sugar phosphotransferase system (sugar PTS), a major carbohydrate active transport system, catalyzes the phosphorylation of incoming sugar substrates concomitantly with their translocation across the cell membrane. The enzyme II CmtAB PTS system is involved in D-mannitol transport.</text>
</comment>
<keyword evidence="6" id="KW-0808">Transferase</keyword>
<dbReference type="PROSITE" id="PS51094">
    <property type="entry name" value="PTS_EIIA_TYPE_2"/>
    <property type="match status" value="1"/>
</dbReference>
<evidence type="ECO:0000256" key="7">
    <source>
        <dbReference type="ARBA" id="ARBA00022683"/>
    </source>
</evidence>
<dbReference type="EMBL" id="FRFD01000010">
    <property type="protein sequence ID" value="SHO51802.1"/>
    <property type="molecule type" value="Genomic_DNA"/>
</dbReference>
<evidence type="ECO:0000256" key="6">
    <source>
        <dbReference type="ARBA" id="ARBA00022679"/>
    </source>
</evidence>
<reference evidence="13 14" key="1">
    <citation type="submission" date="2016-12" db="EMBL/GenBank/DDBJ databases">
        <authorList>
            <person name="Song W.-J."/>
            <person name="Kurnit D.M."/>
        </authorList>
    </citation>
    <scope>NUCLEOTIDE SEQUENCE [LARGE SCALE GENOMIC DNA]</scope>
    <source>
        <strain evidence="13 14">DSM 12503</strain>
    </source>
</reference>
<dbReference type="RefSeq" id="WP_073590005.1">
    <property type="nucleotide sequence ID" value="NZ_FRFD01000010.1"/>
</dbReference>
<dbReference type="STRING" id="1121345.SAMN02745217_03346"/>
<dbReference type="CDD" id="cd00211">
    <property type="entry name" value="PTS_IIA_fru"/>
    <property type="match status" value="1"/>
</dbReference>
<evidence type="ECO:0000256" key="1">
    <source>
        <dbReference type="ARBA" id="ARBA00002434"/>
    </source>
</evidence>
<feature type="domain" description="PTS EIIA type-2" evidence="12">
    <location>
        <begin position="2"/>
        <end position="140"/>
    </location>
</feature>
<evidence type="ECO:0000313" key="13">
    <source>
        <dbReference type="EMBL" id="SHO51802.1"/>
    </source>
</evidence>
<dbReference type="Gene3D" id="3.40.930.10">
    <property type="entry name" value="Mannitol-specific EII, Chain A"/>
    <property type="match status" value="1"/>
</dbReference>
<dbReference type="InterPro" id="IPR050893">
    <property type="entry name" value="Sugar_PTS"/>
</dbReference>